<dbReference type="PANTHER" id="PTHR33376">
    <property type="match status" value="1"/>
</dbReference>
<keyword evidence="4" id="KW-0732">Signal</keyword>
<dbReference type="NCBIfam" id="NF037995">
    <property type="entry name" value="TRAP_S1"/>
    <property type="match status" value="1"/>
</dbReference>
<evidence type="ECO:0000256" key="5">
    <source>
        <dbReference type="ARBA" id="ARBA00022764"/>
    </source>
</evidence>
<organism evidence="6 7">
    <name type="scientific">Pseudooceanicola sediminis</name>
    <dbReference type="NCBI Taxonomy" id="2211117"/>
    <lineage>
        <taxon>Bacteria</taxon>
        <taxon>Pseudomonadati</taxon>
        <taxon>Pseudomonadota</taxon>
        <taxon>Alphaproteobacteria</taxon>
        <taxon>Rhodobacterales</taxon>
        <taxon>Paracoccaceae</taxon>
        <taxon>Pseudooceanicola</taxon>
    </lineage>
</organism>
<dbReference type="Gene3D" id="3.40.190.170">
    <property type="entry name" value="Bacterial extracellular solute-binding protein, family 7"/>
    <property type="match status" value="1"/>
</dbReference>
<dbReference type="PANTHER" id="PTHR33376:SF4">
    <property type="entry name" value="SIALIC ACID-BINDING PERIPLASMIC PROTEIN SIAP"/>
    <property type="match status" value="1"/>
</dbReference>
<sequence>MDGRRKICRERKIATAVFTSYILCKNVRCRRRVATAGSGEPLGRDTSSCLQMQKINRGLPRACRGRGGTIMTIALNARRFAGAWLMGCATLGVAGVGLTGAASAETTIKMAMSSVADLENDNGMTAWVMQNYVNSHSDDLNFEVYGSSALGGDQDVLQAMQLGSGATMHVGGTAVYNSFVPAGGVLDLPFLWQDFDHVGRALDGDLGGKLDAKFEQSGFKVLGWGYSWGYRNVVTSGKAIENPEDLKGLKIRTIQSPVYVAALNAMGANATPMAFGEVYTALQTGVLDGFEHAASMVYSSKLYEVSDHVALTRHLFGPTVITYSLPLWNKLSEKDQQVLEDAAALAIEINRALAPIREQKALAQLEEVGMTITQVDTTQFSQDAVPLQDELADELGAADLLQLIRDAQ</sequence>
<dbReference type="Proteomes" id="UP000265848">
    <property type="component" value="Unassembled WGS sequence"/>
</dbReference>
<comment type="similarity">
    <text evidence="2">Belongs to the bacterial solute-binding protein 7 family.</text>
</comment>
<gene>
    <name evidence="6" type="ORF">DL237_17580</name>
</gene>
<reference evidence="6 7" key="1">
    <citation type="submission" date="2018-08" db="EMBL/GenBank/DDBJ databases">
        <title>Pseudooceanicola sediminis CY03 in the family Rhodobacteracea.</title>
        <authorList>
            <person name="Zhang Y.-J."/>
        </authorList>
    </citation>
    <scope>NUCLEOTIDE SEQUENCE [LARGE SCALE GENOMIC DNA]</scope>
    <source>
        <strain evidence="6 7">CY03</strain>
    </source>
</reference>
<protein>
    <submittedName>
        <fullName evidence="6">TRAP transporter substrate-binding protein</fullName>
    </submittedName>
</protein>
<comment type="subcellular location">
    <subcellularLocation>
        <location evidence="1">Periplasm</location>
    </subcellularLocation>
</comment>
<dbReference type="GO" id="GO:0030288">
    <property type="term" value="C:outer membrane-bounded periplasmic space"/>
    <property type="evidence" value="ECO:0007669"/>
    <property type="project" value="InterPro"/>
</dbReference>
<dbReference type="InterPro" id="IPR018389">
    <property type="entry name" value="DctP_fam"/>
</dbReference>
<evidence type="ECO:0000313" key="7">
    <source>
        <dbReference type="Proteomes" id="UP000265848"/>
    </source>
</evidence>
<dbReference type="GO" id="GO:0055085">
    <property type="term" value="P:transmembrane transport"/>
    <property type="evidence" value="ECO:0007669"/>
    <property type="project" value="InterPro"/>
</dbReference>
<dbReference type="InterPro" id="IPR038404">
    <property type="entry name" value="TRAP_DctP_sf"/>
</dbReference>
<keyword evidence="3" id="KW-0813">Transport</keyword>
<evidence type="ECO:0000256" key="1">
    <source>
        <dbReference type="ARBA" id="ARBA00004418"/>
    </source>
</evidence>
<name>A0A399IVX1_9RHOB</name>
<evidence type="ECO:0000256" key="3">
    <source>
        <dbReference type="ARBA" id="ARBA00022448"/>
    </source>
</evidence>
<evidence type="ECO:0000256" key="2">
    <source>
        <dbReference type="ARBA" id="ARBA00009023"/>
    </source>
</evidence>
<dbReference type="NCBIfam" id="TIGR00787">
    <property type="entry name" value="dctP"/>
    <property type="match status" value="1"/>
</dbReference>
<dbReference type="InterPro" id="IPR004682">
    <property type="entry name" value="TRAP_DctP"/>
</dbReference>
<proteinExistence type="inferred from homology"/>
<evidence type="ECO:0000256" key="4">
    <source>
        <dbReference type="ARBA" id="ARBA00022729"/>
    </source>
</evidence>
<keyword evidence="5" id="KW-0574">Periplasm</keyword>
<accession>A0A399IVX1</accession>
<dbReference type="EMBL" id="QWJJ01000018">
    <property type="protein sequence ID" value="RII37303.1"/>
    <property type="molecule type" value="Genomic_DNA"/>
</dbReference>
<dbReference type="Pfam" id="PF03480">
    <property type="entry name" value="DctP"/>
    <property type="match status" value="1"/>
</dbReference>
<dbReference type="CDD" id="cd13603">
    <property type="entry name" value="PBP2_TRAP_Siap_TeaA_like"/>
    <property type="match status" value="1"/>
</dbReference>
<dbReference type="AlphaFoldDB" id="A0A399IVX1"/>
<evidence type="ECO:0000313" key="6">
    <source>
        <dbReference type="EMBL" id="RII37303.1"/>
    </source>
</evidence>
<comment type="caution">
    <text evidence="6">The sequence shown here is derived from an EMBL/GenBank/DDBJ whole genome shotgun (WGS) entry which is preliminary data.</text>
</comment>
<keyword evidence="7" id="KW-1185">Reference proteome</keyword>